<dbReference type="PANTHER" id="PTHR37984">
    <property type="entry name" value="PROTEIN CBG26694"/>
    <property type="match status" value="1"/>
</dbReference>
<dbReference type="InterPro" id="IPR050951">
    <property type="entry name" value="Retrovirus_Pol_polyprotein"/>
</dbReference>
<feature type="domain" description="Integrase catalytic" evidence="2">
    <location>
        <begin position="53"/>
        <end position="220"/>
    </location>
</feature>
<dbReference type="Pfam" id="PF00665">
    <property type="entry name" value="rve"/>
    <property type="match status" value="1"/>
</dbReference>
<dbReference type="Pfam" id="PF17921">
    <property type="entry name" value="Integrase_H2C2"/>
    <property type="match status" value="1"/>
</dbReference>
<organism evidence="3 4">
    <name type="scientific">Araneus ventricosus</name>
    <name type="common">Orbweaver spider</name>
    <name type="synonym">Epeira ventricosa</name>
    <dbReference type="NCBI Taxonomy" id="182803"/>
    <lineage>
        <taxon>Eukaryota</taxon>
        <taxon>Metazoa</taxon>
        <taxon>Ecdysozoa</taxon>
        <taxon>Arthropoda</taxon>
        <taxon>Chelicerata</taxon>
        <taxon>Arachnida</taxon>
        <taxon>Araneae</taxon>
        <taxon>Araneomorphae</taxon>
        <taxon>Entelegynae</taxon>
        <taxon>Araneoidea</taxon>
        <taxon>Araneidae</taxon>
        <taxon>Araneus</taxon>
    </lineage>
</organism>
<keyword evidence="4" id="KW-1185">Reference proteome</keyword>
<dbReference type="EMBL" id="BGPR01157063">
    <property type="protein sequence ID" value="GBL81317.1"/>
    <property type="molecule type" value="Genomic_DNA"/>
</dbReference>
<dbReference type="GO" id="GO:0015074">
    <property type="term" value="P:DNA integration"/>
    <property type="evidence" value="ECO:0007669"/>
    <property type="project" value="InterPro"/>
</dbReference>
<dbReference type="PANTHER" id="PTHR37984:SF15">
    <property type="entry name" value="INTEGRASE CATALYTIC DOMAIN-CONTAINING PROTEIN"/>
    <property type="match status" value="1"/>
</dbReference>
<evidence type="ECO:0000313" key="4">
    <source>
        <dbReference type="Proteomes" id="UP000499080"/>
    </source>
</evidence>
<dbReference type="Proteomes" id="UP000499080">
    <property type="component" value="Unassembled WGS sequence"/>
</dbReference>
<dbReference type="GO" id="GO:0003964">
    <property type="term" value="F:RNA-directed DNA polymerase activity"/>
    <property type="evidence" value="ECO:0007669"/>
    <property type="project" value="UniProtKB-EC"/>
</dbReference>
<evidence type="ECO:0000313" key="3">
    <source>
        <dbReference type="EMBL" id="GBL81317.1"/>
    </source>
</evidence>
<dbReference type="EC" id="2.7.7.49" evidence="1"/>
<gene>
    <name evidence="3" type="primary">POL_846</name>
    <name evidence="3" type="ORF">AVEN_250120_1</name>
</gene>
<accession>A0A4Y2AP78</accession>
<name>A0A4Y2AP78_ARAVE</name>
<evidence type="ECO:0000256" key="1">
    <source>
        <dbReference type="ARBA" id="ARBA00012493"/>
    </source>
</evidence>
<dbReference type="Gene3D" id="3.30.420.10">
    <property type="entry name" value="Ribonuclease H-like superfamily/Ribonuclease H"/>
    <property type="match status" value="1"/>
</dbReference>
<dbReference type="SUPFAM" id="SSF53098">
    <property type="entry name" value="Ribonuclease H-like"/>
    <property type="match status" value="1"/>
</dbReference>
<sequence length="263" mass="29857">MTIGHEGTAAHLGITKTKDALFKTFYWPNCFSDIENFVKTCDKCQRVGKPQDKKKAPLKIVLVITEIFTKINIDASGPLPKTPSGNRYIITALCMSSKYPDAIPVANLCSTTIVNTLLQIFSRMGFPRELQTDQGTSFMSALTTEFLEKFGVKVVRSSVYHPQSNPVERMHRTLKTILRVLYLEALPDWDKILPQALFALRTVIQDSTGFSPAELVHGKNLRTPVMLLYEKLTEEDPVENSVVEYVFERINRMKNVKNWLSRI</sequence>
<proteinExistence type="predicted"/>
<evidence type="ECO:0000259" key="2">
    <source>
        <dbReference type="PROSITE" id="PS50994"/>
    </source>
</evidence>
<dbReference type="InterPro" id="IPR012337">
    <property type="entry name" value="RNaseH-like_sf"/>
</dbReference>
<dbReference type="GO" id="GO:0003676">
    <property type="term" value="F:nucleic acid binding"/>
    <property type="evidence" value="ECO:0007669"/>
    <property type="project" value="InterPro"/>
</dbReference>
<reference evidence="3 4" key="1">
    <citation type="journal article" date="2019" name="Sci. Rep.">
        <title>Orb-weaving spider Araneus ventricosus genome elucidates the spidroin gene catalogue.</title>
        <authorList>
            <person name="Kono N."/>
            <person name="Nakamura H."/>
            <person name="Ohtoshi R."/>
            <person name="Moran D.A.P."/>
            <person name="Shinohara A."/>
            <person name="Yoshida Y."/>
            <person name="Fujiwara M."/>
            <person name="Mori M."/>
            <person name="Tomita M."/>
            <person name="Arakawa K."/>
        </authorList>
    </citation>
    <scope>NUCLEOTIDE SEQUENCE [LARGE SCALE GENOMIC DNA]</scope>
</reference>
<dbReference type="InterPro" id="IPR001584">
    <property type="entry name" value="Integrase_cat-core"/>
</dbReference>
<dbReference type="AlphaFoldDB" id="A0A4Y2AP78"/>
<dbReference type="FunFam" id="3.30.420.10:FF:000032">
    <property type="entry name" value="Retrovirus-related Pol polyprotein from transposon 297-like Protein"/>
    <property type="match status" value="1"/>
</dbReference>
<comment type="caution">
    <text evidence="3">The sequence shown here is derived from an EMBL/GenBank/DDBJ whole genome shotgun (WGS) entry which is preliminary data.</text>
</comment>
<protein>
    <recommendedName>
        <fullName evidence="1">RNA-directed DNA polymerase</fullName>
        <ecNumber evidence="1">2.7.7.49</ecNumber>
    </recommendedName>
</protein>
<dbReference type="OrthoDB" id="6429689at2759"/>
<dbReference type="InterPro" id="IPR041588">
    <property type="entry name" value="Integrase_H2C2"/>
</dbReference>
<dbReference type="PROSITE" id="PS50994">
    <property type="entry name" value="INTEGRASE"/>
    <property type="match status" value="1"/>
</dbReference>
<dbReference type="Gene3D" id="1.10.340.70">
    <property type="match status" value="1"/>
</dbReference>
<dbReference type="InterPro" id="IPR036397">
    <property type="entry name" value="RNaseH_sf"/>
</dbReference>